<sequence>MLEEQFRGYIIQIGKDENENDELIAKASPEDYWLHLSNAPSPHCIIINPSGKRIHNKIVKHAAYLTKKHSKHASISKIDIDVTRIKFIKKTNKKGLVTVTNIIRTINI</sequence>
<proteinExistence type="predicted"/>
<evidence type="ECO:0000259" key="1">
    <source>
        <dbReference type="Pfam" id="PF05670"/>
    </source>
</evidence>
<reference evidence="2" key="1">
    <citation type="journal article" date="2020" name="Nature">
        <title>Giant virus diversity and host interactions through global metagenomics.</title>
        <authorList>
            <person name="Schulz F."/>
            <person name="Roux S."/>
            <person name="Paez-Espino D."/>
            <person name="Jungbluth S."/>
            <person name="Walsh D.A."/>
            <person name="Denef V.J."/>
            <person name="McMahon K.D."/>
            <person name="Konstantinidis K.T."/>
            <person name="Eloe-Fadrosh E.A."/>
            <person name="Kyrpides N.C."/>
            <person name="Woyke T."/>
        </authorList>
    </citation>
    <scope>NUCLEOTIDE SEQUENCE</scope>
    <source>
        <strain evidence="2">GVMAG-M-3300009149-34</strain>
    </source>
</reference>
<evidence type="ECO:0000313" key="2">
    <source>
        <dbReference type="EMBL" id="QHT30119.1"/>
    </source>
</evidence>
<dbReference type="EMBL" id="MN738892">
    <property type="protein sequence ID" value="QHT30119.1"/>
    <property type="molecule type" value="Genomic_DNA"/>
</dbReference>
<feature type="domain" description="NFACT RNA-binding" evidence="1">
    <location>
        <begin position="7"/>
        <end position="95"/>
    </location>
</feature>
<name>A0A6C0EP87_9ZZZZ</name>
<accession>A0A6C0EP87</accession>
<dbReference type="AlphaFoldDB" id="A0A6C0EP87"/>
<dbReference type="InterPro" id="IPR008532">
    <property type="entry name" value="NFACT_RNA-bd"/>
</dbReference>
<protein>
    <recommendedName>
        <fullName evidence="1">NFACT RNA-binding domain-containing protein</fullName>
    </recommendedName>
</protein>
<dbReference type="Pfam" id="PF05670">
    <property type="entry name" value="NFACT-R_1"/>
    <property type="match status" value="1"/>
</dbReference>
<organism evidence="2">
    <name type="scientific">viral metagenome</name>
    <dbReference type="NCBI Taxonomy" id="1070528"/>
    <lineage>
        <taxon>unclassified sequences</taxon>
        <taxon>metagenomes</taxon>
        <taxon>organismal metagenomes</taxon>
    </lineage>
</organism>